<dbReference type="PROSITE" id="PS00211">
    <property type="entry name" value="ABC_TRANSPORTER_1"/>
    <property type="match status" value="1"/>
</dbReference>
<evidence type="ECO:0000313" key="8">
    <source>
        <dbReference type="Proteomes" id="UP000772181"/>
    </source>
</evidence>
<feature type="domain" description="ABC transporter" evidence="6">
    <location>
        <begin position="2"/>
        <end position="232"/>
    </location>
</feature>
<keyword evidence="2" id="KW-0813">Transport</keyword>
<dbReference type="InterPro" id="IPR003439">
    <property type="entry name" value="ABC_transporter-like_ATP-bd"/>
</dbReference>
<protein>
    <submittedName>
        <fullName evidence="7">ABC transporter ATP-binding protein</fullName>
    </submittedName>
</protein>
<keyword evidence="5" id="KW-0029">Amino-acid transport</keyword>
<proteinExistence type="inferred from homology"/>
<dbReference type="SMART" id="SM00382">
    <property type="entry name" value="AAA"/>
    <property type="match status" value="1"/>
</dbReference>
<comment type="caution">
    <text evidence="7">The sequence shown here is derived from an EMBL/GenBank/DDBJ whole genome shotgun (WGS) entry which is preliminary data.</text>
</comment>
<dbReference type="InterPro" id="IPR052156">
    <property type="entry name" value="BCAA_Transport_ATP-bd_LivF"/>
</dbReference>
<dbReference type="GO" id="GO:0005524">
    <property type="term" value="F:ATP binding"/>
    <property type="evidence" value="ECO:0007669"/>
    <property type="project" value="UniProtKB-KW"/>
</dbReference>
<evidence type="ECO:0000256" key="3">
    <source>
        <dbReference type="ARBA" id="ARBA00022741"/>
    </source>
</evidence>
<dbReference type="PANTHER" id="PTHR43820">
    <property type="entry name" value="HIGH-AFFINITY BRANCHED-CHAIN AMINO ACID TRANSPORT ATP-BINDING PROTEIN LIVF"/>
    <property type="match status" value="1"/>
</dbReference>
<keyword evidence="4 7" id="KW-0067">ATP-binding</keyword>
<evidence type="ECO:0000313" key="7">
    <source>
        <dbReference type="EMBL" id="MBI4595259.1"/>
    </source>
</evidence>
<dbReference type="PROSITE" id="PS50893">
    <property type="entry name" value="ABC_TRANSPORTER_2"/>
    <property type="match status" value="1"/>
</dbReference>
<name>A0A933LQ29_UNCTE</name>
<dbReference type="GO" id="GO:0016887">
    <property type="term" value="F:ATP hydrolysis activity"/>
    <property type="evidence" value="ECO:0007669"/>
    <property type="project" value="InterPro"/>
</dbReference>
<evidence type="ECO:0000256" key="5">
    <source>
        <dbReference type="ARBA" id="ARBA00022970"/>
    </source>
</evidence>
<dbReference type="PANTHER" id="PTHR43820:SF4">
    <property type="entry name" value="HIGH-AFFINITY BRANCHED-CHAIN AMINO ACID TRANSPORT ATP-BINDING PROTEIN LIVF"/>
    <property type="match status" value="1"/>
</dbReference>
<reference evidence="7" key="1">
    <citation type="submission" date="2020-07" db="EMBL/GenBank/DDBJ databases">
        <title>Huge and variable diversity of episymbiotic CPR bacteria and DPANN archaea in groundwater ecosystems.</title>
        <authorList>
            <person name="He C.Y."/>
            <person name="Keren R."/>
            <person name="Whittaker M."/>
            <person name="Farag I.F."/>
            <person name="Doudna J."/>
            <person name="Cate J.H.D."/>
            <person name="Banfield J.F."/>
        </authorList>
    </citation>
    <scope>NUCLEOTIDE SEQUENCE</scope>
    <source>
        <strain evidence="7">NC_groundwater_1482_Ag_S-0.65um_47_24</strain>
    </source>
</reference>
<evidence type="ECO:0000259" key="6">
    <source>
        <dbReference type="PROSITE" id="PS50893"/>
    </source>
</evidence>
<evidence type="ECO:0000256" key="1">
    <source>
        <dbReference type="ARBA" id="ARBA00005417"/>
    </source>
</evidence>
<dbReference type="Gene3D" id="3.40.50.300">
    <property type="entry name" value="P-loop containing nucleotide triphosphate hydrolases"/>
    <property type="match status" value="1"/>
</dbReference>
<dbReference type="InterPro" id="IPR017871">
    <property type="entry name" value="ABC_transporter-like_CS"/>
</dbReference>
<accession>A0A933LQ29</accession>
<dbReference type="InterPro" id="IPR027417">
    <property type="entry name" value="P-loop_NTPase"/>
</dbReference>
<dbReference type="InterPro" id="IPR003593">
    <property type="entry name" value="AAA+_ATPase"/>
</dbReference>
<evidence type="ECO:0000256" key="2">
    <source>
        <dbReference type="ARBA" id="ARBA00022448"/>
    </source>
</evidence>
<dbReference type="EMBL" id="JACQWF010000123">
    <property type="protein sequence ID" value="MBI4595259.1"/>
    <property type="molecule type" value="Genomic_DNA"/>
</dbReference>
<dbReference type="Proteomes" id="UP000772181">
    <property type="component" value="Unassembled WGS sequence"/>
</dbReference>
<dbReference type="GO" id="GO:0015807">
    <property type="term" value="P:L-amino acid transport"/>
    <property type="evidence" value="ECO:0007669"/>
    <property type="project" value="TreeGrafter"/>
</dbReference>
<dbReference type="GO" id="GO:0015658">
    <property type="term" value="F:branched-chain amino acid transmembrane transporter activity"/>
    <property type="evidence" value="ECO:0007669"/>
    <property type="project" value="TreeGrafter"/>
</dbReference>
<sequence length="232" mass="26021">MLKLSQVDFFYGKVQVLKNVSFEADRGIVTLVGPNGAGKSTLLKLISGLLRATSGAIHFEGQDLNKLKPHQIVKMGVVQVPERRRIFPQLTVRENLELGAYVRKERGEIEKDMDYVYQLIPLLKERETQLGGTLSGGEQQLLALARGYMSKARLMLIDEPTLGLAPKMVDLIINLVKTLNQNGIQILLIEEDLEVVIKIATSLHLLRDGEIVLSGDTEEIKTEIRKYLEKFV</sequence>
<organism evidence="7 8">
    <name type="scientific">Tectimicrobiota bacterium</name>
    <dbReference type="NCBI Taxonomy" id="2528274"/>
    <lineage>
        <taxon>Bacteria</taxon>
        <taxon>Pseudomonadati</taxon>
        <taxon>Nitrospinota/Tectimicrobiota group</taxon>
        <taxon>Candidatus Tectimicrobiota</taxon>
    </lineage>
</organism>
<evidence type="ECO:0000256" key="4">
    <source>
        <dbReference type="ARBA" id="ARBA00022840"/>
    </source>
</evidence>
<gene>
    <name evidence="7" type="ORF">HY730_02655</name>
</gene>
<dbReference type="Pfam" id="PF00005">
    <property type="entry name" value="ABC_tran"/>
    <property type="match status" value="1"/>
</dbReference>
<dbReference type="SUPFAM" id="SSF52540">
    <property type="entry name" value="P-loop containing nucleoside triphosphate hydrolases"/>
    <property type="match status" value="1"/>
</dbReference>
<dbReference type="CDD" id="cd03224">
    <property type="entry name" value="ABC_TM1139_LivF_branched"/>
    <property type="match status" value="1"/>
</dbReference>
<dbReference type="AlphaFoldDB" id="A0A933LQ29"/>
<comment type="similarity">
    <text evidence="1">Belongs to the ABC transporter superfamily.</text>
</comment>
<keyword evidence="3" id="KW-0547">Nucleotide-binding</keyword>